<gene>
    <name evidence="1" type="ORF">DI564_11550</name>
</gene>
<dbReference type="InterPro" id="IPR021829">
    <property type="entry name" value="DUF3419"/>
</dbReference>
<reference evidence="1 2" key="1">
    <citation type="submission" date="2017-08" db="EMBL/GenBank/DDBJ databases">
        <title>Infants hospitalized years apart are colonized by the same room-sourced microbial strains.</title>
        <authorList>
            <person name="Brooks B."/>
            <person name="Olm M.R."/>
            <person name="Firek B.A."/>
            <person name="Baker R."/>
            <person name="Thomas B.C."/>
            <person name="Morowitz M.J."/>
            <person name="Banfield J.F."/>
        </authorList>
    </citation>
    <scope>NUCLEOTIDE SEQUENCE [LARGE SCALE GENOMIC DNA]</scope>
    <source>
        <strain evidence="1">S2_005_003_R2_42</strain>
    </source>
</reference>
<dbReference type="Pfam" id="PF11899">
    <property type="entry name" value="DUF3419"/>
    <property type="match status" value="1"/>
</dbReference>
<name>A0A2W5KDK3_9GAMM</name>
<dbReference type="PANTHER" id="PTHR47473">
    <property type="entry name" value="BTA1P"/>
    <property type="match status" value="1"/>
</dbReference>
<proteinExistence type="predicted"/>
<dbReference type="AlphaFoldDB" id="A0A2W5KDK3"/>
<evidence type="ECO:0000313" key="2">
    <source>
        <dbReference type="Proteomes" id="UP000249046"/>
    </source>
</evidence>
<evidence type="ECO:0000313" key="1">
    <source>
        <dbReference type="EMBL" id="PZQ13518.1"/>
    </source>
</evidence>
<dbReference type="Proteomes" id="UP000249046">
    <property type="component" value="Unassembled WGS sequence"/>
</dbReference>
<accession>A0A2W5KDK3</accession>
<dbReference type="PANTHER" id="PTHR47473:SF1">
    <property type="entry name" value="METHYLTRANSFERASE DOMAIN-CONTAINING PROTEIN"/>
    <property type="match status" value="1"/>
</dbReference>
<organism evidence="1 2">
    <name type="scientific">Rhodanobacter denitrificans</name>
    <dbReference type="NCBI Taxonomy" id="666685"/>
    <lineage>
        <taxon>Bacteria</taxon>
        <taxon>Pseudomonadati</taxon>
        <taxon>Pseudomonadota</taxon>
        <taxon>Gammaproteobacteria</taxon>
        <taxon>Lysobacterales</taxon>
        <taxon>Rhodanobacteraceae</taxon>
        <taxon>Rhodanobacter</taxon>
    </lineage>
</organism>
<comment type="caution">
    <text evidence="1">The sequence shown here is derived from an EMBL/GenBank/DDBJ whole genome shotgun (WGS) entry which is preliminary data.</text>
</comment>
<sequence>MPAIQPAHRTATRQSLRDRVDQRIFHAIWSRSLVYNTCWEDPAVDRIALGLGADDHVLVITSAGCNALDYALAGPRRIDCVDANPRQNALLELKLAGIAALAFEDFYAIFGDGHHPDFARLYRSRLRERLTPFARAWWDRHMQWFTSTRGSFYFHGLSGLVARGVRAWFRAQPRLRVAMFDLLAAGDLETQRRIYDKDVAPLLWNRAVNWTISRQLVMNLLGVPHPQRRLVQAEHADGVSGFIRAALEYVFRELPLADNYFYRVYLTGRYAPDCCPEYLKRENFLRLKAGLAGSIRLHTTTVTAFLHGGDAPISRFVLLDHMDWMGSYHPAALDEEWQAILTRAAPQARILLRSAQTRPAWLDQVRLADGATLRQRLRFDAALAAALQPRDRVHTYPGLVIADAPA</sequence>
<dbReference type="EMBL" id="QFPO01000009">
    <property type="protein sequence ID" value="PZQ13518.1"/>
    <property type="molecule type" value="Genomic_DNA"/>
</dbReference>
<protein>
    <submittedName>
        <fullName evidence="1">DUF3419 domain-containing protein</fullName>
    </submittedName>
</protein>